<evidence type="ECO:0000259" key="2">
    <source>
        <dbReference type="PROSITE" id="PS50828"/>
    </source>
</evidence>
<dbReference type="PANTHER" id="PTHR35562">
    <property type="entry name" value="DNA ENDONUCLEASE SMRA-RELATED"/>
    <property type="match status" value="1"/>
</dbReference>
<protein>
    <recommendedName>
        <fullName evidence="2">Smr domain-containing protein</fullName>
    </recommendedName>
</protein>
<keyword evidence="4" id="KW-1185">Reference proteome</keyword>
<comment type="caution">
    <text evidence="3">The sequence shown here is derived from an EMBL/GenBank/DDBJ whole genome shotgun (WGS) entry which is preliminary data.</text>
</comment>
<organism evidence="3 4">
    <name type="scientific">Advenella faeciporci</name>
    <dbReference type="NCBI Taxonomy" id="797535"/>
    <lineage>
        <taxon>Bacteria</taxon>
        <taxon>Pseudomonadati</taxon>
        <taxon>Pseudomonadota</taxon>
        <taxon>Betaproteobacteria</taxon>
        <taxon>Burkholderiales</taxon>
        <taxon>Alcaligenaceae</taxon>
    </lineage>
</organism>
<feature type="region of interest" description="Disordered" evidence="1">
    <location>
        <begin position="103"/>
        <end position="125"/>
    </location>
</feature>
<gene>
    <name evidence="3" type="ORF">GCM10011450_26710</name>
</gene>
<name>A0A918N0U9_9BURK</name>
<accession>A0A918N0U9</accession>
<dbReference type="PANTHER" id="PTHR35562:SF2">
    <property type="entry name" value="DNA ENDONUCLEASE SMRA-RELATED"/>
    <property type="match status" value="1"/>
</dbReference>
<dbReference type="Proteomes" id="UP000608345">
    <property type="component" value="Unassembled WGS sequence"/>
</dbReference>
<dbReference type="Gene3D" id="3.30.1370.110">
    <property type="match status" value="1"/>
</dbReference>
<dbReference type="Pfam" id="PF01713">
    <property type="entry name" value="Smr"/>
    <property type="match status" value="1"/>
</dbReference>
<dbReference type="EMBL" id="BMYS01000027">
    <property type="protein sequence ID" value="GGW95724.1"/>
    <property type="molecule type" value="Genomic_DNA"/>
</dbReference>
<dbReference type="AlphaFoldDB" id="A0A918N0U9"/>
<feature type="domain" description="Smr" evidence="2">
    <location>
        <begin position="150"/>
        <end position="231"/>
    </location>
</feature>
<dbReference type="SMART" id="SM00463">
    <property type="entry name" value="SMR"/>
    <property type="match status" value="1"/>
</dbReference>
<dbReference type="SUPFAM" id="SSF160443">
    <property type="entry name" value="SMR domain-like"/>
    <property type="match status" value="1"/>
</dbReference>
<evidence type="ECO:0000313" key="4">
    <source>
        <dbReference type="Proteomes" id="UP000608345"/>
    </source>
</evidence>
<dbReference type="RefSeq" id="WP_189386005.1">
    <property type="nucleotide sequence ID" value="NZ_BAABFY010000042.1"/>
</dbReference>
<evidence type="ECO:0000313" key="3">
    <source>
        <dbReference type="EMBL" id="GGW95724.1"/>
    </source>
</evidence>
<evidence type="ECO:0000256" key="1">
    <source>
        <dbReference type="SAM" id="MobiDB-lite"/>
    </source>
</evidence>
<feature type="compositionally biased region" description="Basic and acidic residues" evidence="1">
    <location>
        <begin position="7"/>
        <end position="34"/>
    </location>
</feature>
<proteinExistence type="predicted"/>
<feature type="compositionally biased region" description="Polar residues" evidence="1">
    <location>
        <begin position="116"/>
        <end position="125"/>
    </location>
</feature>
<feature type="region of interest" description="Disordered" evidence="1">
    <location>
        <begin position="1"/>
        <end position="47"/>
    </location>
</feature>
<sequence length="234" mass="25156">MKAIKGSLEDLKRMQKKHSAEQAKAEKQAKEQARQKQSASGSVATAALSSEDAALFRQSVRGVTPLPGSNRIPHVATPKSPNALVLARRAQAEGKAVAALNPAPGARQDTRPVQVGKNQPTDDTSYVQHAHSKDLLKKLARGTWPVSATLDLHGTTAEQAAERFDRFIQSCLQHQVRCVCIIHGKGYGSKDGQAVLKDLVKAWLRQLEATQAFIQAPESMGGTGALLVLLNTKT</sequence>
<reference evidence="3" key="2">
    <citation type="submission" date="2020-09" db="EMBL/GenBank/DDBJ databases">
        <authorList>
            <person name="Sun Q."/>
            <person name="Kim S."/>
        </authorList>
    </citation>
    <scope>NUCLEOTIDE SEQUENCE</scope>
    <source>
        <strain evidence="3">KCTC 23732</strain>
    </source>
</reference>
<dbReference type="InterPro" id="IPR036063">
    <property type="entry name" value="Smr_dom_sf"/>
</dbReference>
<dbReference type="InterPro" id="IPR002625">
    <property type="entry name" value="Smr_dom"/>
</dbReference>
<dbReference type="PROSITE" id="PS50828">
    <property type="entry name" value="SMR"/>
    <property type="match status" value="1"/>
</dbReference>
<reference evidence="3" key="1">
    <citation type="journal article" date="2014" name="Int. J. Syst. Evol. Microbiol.">
        <title>Complete genome sequence of Corynebacterium casei LMG S-19264T (=DSM 44701T), isolated from a smear-ripened cheese.</title>
        <authorList>
            <consortium name="US DOE Joint Genome Institute (JGI-PGF)"/>
            <person name="Walter F."/>
            <person name="Albersmeier A."/>
            <person name="Kalinowski J."/>
            <person name="Ruckert C."/>
        </authorList>
    </citation>
    <scope>NUCLEOTIDE SEQUENCE</scope>
    <source>
        <strain evidence="3">KCTC 23732</strain>
    </source>
</reference>